<feature type="region of interest" description="Disordered" evidence="1">
    <location>
        <begin position="279"/>
        <end position="312"/>
    </location>
</feature>
<feature type="compositionally biased region" description="Polar residues" evidence="1">
    <location>
        <begin position="279"/>
        <end position="304"/>
    </location>
</feature>
<organism evidence="2">
    <name type="scientific">Shayang ascaridia galli virus 2</name>
    <dbReference type="NCBI Taxonomy" id="1923460"/>
    <lineage>
        <taxon>Viruses</taxon>
        <taxon>Riboviria</taxon>
        <taxon>Orthornavirae</taxon>
        <taxon>Negarnaviricota</taxon>
        <taxon>Haploviricotina</taxon>
        <taxon>Monjiviricetes</taxon>
        <taxon>Mononegavirales</taxon>
        <taxon>Rhabdoviridae</taxon>
        <taxon>Deltarhabdovirinae</taxon>
        <taxon>Betanemrhavirus</taxon>
        <taxon>Betanemrhavirus shayang</taxon>
    </lineage>
</organism>
<dbReference type="EMBL" id="KX884440">
    <property type="protein sequence ID" value="APG78775.1"/>
    <property type="molecule type" value="Genomic_RNA"/>
</dbReference>
<proteinExistence type="predicted"/>
<dbReference type="KEGG" id="vg:30855201"/>
<accession>A0A1L3KN89</accession>
<evidence type="ECO:0000313" key="2">
    <source>
        <dbReference type="EMBL" id="APG78775.1"/>
    </source>
</evidence>
<sequence length="326" mass="36789">MYFNPYADPLYPAEPAFEVFDDCTRMDSPVPESESSHAEQTEVSALDRRTFALGKPAYRDFTIKGPWFDAATLEAIETSLTEKFGACVVDNFRHLCTKQNRAILFGFVRGLDTRLEFQYEEWLAQSKVTISRQSAEITRITRQLQDLRVQTEEMIQTNSAQIKSLIETQSSAAESLDRAISEMRMLESNKERQTKSLDVTSLASKVILGCRRVLNFKTSVQVKYTVLGKILTGQMNELTINNLLLLTTAQQINDFLNWYLSDLANSGRISDEEIASIRQSVSTESDTKRSASVQSTAGTTQARRPNQKAPLHPALVRVLQAQRETK</sequence>
<evidence type="ECO:0000256" key="1">
    <source>
        <dbReference type="SAM" id="MobiDB-lite"/>
    </source>
</evidence>
<dbReference type="GeneID" id="30855201"/>
<reference evidence="2" key="1">
    <citation type="journal article" date="2016" name="Nature">
        <title>Redefining the invertebrate RNA virosphere.</title>
        <authorList>
            <person name="Shi M."/>
            <person name="Lin X.D."/>
            <person name="Tian J.H."/>
            <person name="Chen L.J."/>
            <person name="Chen X."/>
            <person name="Li C.X."/>
            <person name="Qin X.C."/>
            <person name="Li J."/>
            <person name="Cao J.P."/>
            <person name="Eden J.S."/>
            <person name="Buchmann J."/>
            <person name="Wang W."/>
            <person name="Xu J."/>
            <person name="Holmes E.C."/>
            <person name="Zhang Y.Z."/>
        </authorList>
    </citation>
    <scope>NUCLEOTIDE SEQUENCE [LARGE SCALE GENOMIC DNA]</scope>
    <source>
        <strain evidence="2">SYJFC48550</strain>
    </source>
</reference>
<name>A0A1L3KN89_9RHAB</name>
<dbReference type="Proteomes" id="UP000202358">
    <property type="component" value="Segment"/>
</dbReference>
<protein>
    <submittedName>
        <fullName evidence="2">Uncharacterized protein</fullName>
    </submittedName>
</protein>
<dbReference type="RefSeq" id="YP_009337632.1">
    <property type="nucleotide sequence ID" value="NC_033182.1"/>
</dbReference>